<dbReference type="InterPro" id="IPR043129">
    <property type="entry name" value="ATPase_NBD"/>
</dbReference>
<dbReference type="EMBL" id="CP011971">
    <property type="protein sequence ID" value="AMN48283.1"/>
    <property type="molecule type" value="Genomic_DNA"/>
</dbReference>
<dbReference type="SUPFAM" id="SSF53067">
    <property type="entry name" value="Actin-like ATPase domain"/>
    <property type="match status" value="2"/>
</dbReference>
<dbReference type="Pfam" id="PF11104">
    <property type="entry name" value="PilM_2"/>
    <property type="match status" value="1"/>
</dbReference>
<accession>A0A127FD18</accession>
<dbReference type="InterPro" id="IPR003494">
    <property type="entry name" value="SHS2_FtsA"/>
</dbReference>
<dbReference type="AlphaFoldDB" id="A0A127FD18"/>
<dbReference type="InterPro" id="IPR005883">
    <property type="entry name" value="PilM"/>
</dbReference>
<dbReference type="PATRIC" id="fig|465721.4.peg.3097"/>
<protein>
    <submittedName>
        <fullName evidence="2">Type IV pilus assembly protein PilM</fullName>
    </submittedName>
</protein>
<dbReference type="PIRSF" id="PIRSF019169">
    <property type="entry name" value="PilM"/>
    <property type="match status" value="1"/>
</dbReference>
<dbReference type="NCBIfam" id="TIGR01175">
    <property type="entry name" value="pilM"/>
    <property type="match status" value="1"/>
</dbReference>
<name>A0A127FD18_STEDE</name>
<dbReference type="GO" id="GO:0051301">
    <property type="term" value="P:cell division"/>
    <property type="evidence" value="ECO:0007669"/>
    <property type="project" value="InterPro"/>
</dbReference>
<dbReference type="CDD" id="cd24049">
    <property type="entry name" value="ASKHA_NBD_PilM"/>
    <property type="match status" value="1"/>
</dbReference>
<gene>
    <name evidence="2" type="ORF">ACG33_14480</name>
</gene>
<organism evidence="2 3">
    <name type="scientific">Steroidobacter denitrificans</name>
    <dbReference type="NCBI Taxonomy" id="465721"/>
    <lineage>
        <taxon>Bacteria</taxon>
        <taxon>Pseudomonadati</taxon>
        <taxon>Pseudomonadota</taxon>
        <taxon>Gammaproteobacteria</taxon>
        <taxon>Steroidobacterales</taxon>
        <taxon>Steroidobacteraceae</taxon>
        <taxon>Steroidobacter</taxon>
    </lineage>
</organism>
<dbReference type="InterPro" id="IPR050696">
    <property type="entry name" value="FtsA/MreB"/>
</dbReference>
<evidence type="ECO:0000313" key="3">
    <source>
        <dbReference type="Proteomes" id="UP000070250"/>
    </source>
</evidence>
<feature type="domain" description="SHS2" evidence="1">
    <location>
        <begin position="10"/>
        <end position="177"/>
    </location>
</feature>
<dbReference type="STRING" id="465721.ACG33_14480"/>
<reference evidence="2 3" key="1">
    <citation type="submission" date="2015-06" db="EMBL/GenBank/DDBJ databases">
        <title>A Comprehensive Approach to Explore the Metabolic and Phylogenetic Diversity of Bacterial Steroid Degradation in the Environment: Testosterone as an Example.</title>
        <authorList>
            <person name="Yang F.-C."/>
            <person name="Chen Y.-L."/>
            <person name="Yu C.-P."/>
            <person name="Tang S.-L."/>
            <person name="Wang P.-H."/>
            <person name="Ismail W."/>
            <person name="Wang C.-H."/>
            <person name="Yang C.-Y."/>
            <person name="Chiang Y.-R."/>
        </authorList>
    </citation>
    <scope>NUCLEOTIDE SEQUENCE [LARGE SCALE GENOMIC DNA]</scope>
    <source>
        <strain evidence="2 3">DSM 18526</strain>
    </source>
</reference>
<proteinExistence type="predicted"/>
<dbReference type="RefSeq" id="WP_066922233.1">
    <property type="nucleotide sequence ID" value="NZ_CP011971.1"/>
</dbReference>
<dbReference type="PANTHER" id="PTHR32432">
    <property type="entry name" value="CELL DIVISION PROTEIN FTSA-RELATED"/>
    <property type="match status" value="1"/>
</dbReference>
<dbReference type="Gene3D" id="3.30.420.40">
    <property type="match status" value="2"/>
</dbReference>
<dbReference type="SMART" id="SM00842">
    <property type="entry name" value="FtsA"/>
    <property type="match status" value="1"/>
</dbReference>
<dbReference type="Proteomes" id="UP000070250">
    <property type="component" value="Chromosome"/>
</dbReference>
<dbReference type="Gene3D" id="3.30.1490.300">
    <property type="match status" value="1"/>
</dbReference>
<sequence>MLLTAKSRPLLGLDITTSSVKLIELSMSGGQYRVESYAAEATPPNSINEKAIVDASAVGEAIKRAVKRSGARAKEAAVAISGDAAITKVIQMPRTLSENELEGQVEMQADQYIPFPMEEVSFDFEVIGPSEKDPDMLDVLLVATRSENVEQRLAACAAAGLVAKIVDVEAFALENACRLLTHQMPDGGLSRVIAVVDFGASSTTFSVLRDLKVIYTRDFAFGGQQLTEEVMRTYGLSMEEAGRAKKEGGLPGNYETDVLGPFIDDMCQQVSRSLQFFLASGAGREQPEQILICGGCANIPGVAEMIQSRVGIEAQRGDPLGQMKVSQKAKAQAVKKDATALLTACGLALRSFD</sequence>
<evidence type="ECO:0000313" key="2">
    <source>
        <dbReference type="EMBL" id="AMN48283.1"/>
    </source>
</evidence>
<dbReference type="PANTHER" id="PTHR32432:SF3">
    <property type="entry name" value="ETHANOLAMINE UTILIZATION PROTEIN EUTJ"/>
    <property type="match status" value="1"/>
</dbReference>
<dbReference type="KEGG" id="sdf:ACG33_14480"/>
<keyword evidence="3" id="KW-1185">Reference proteome</keyword>
<evidence type="ECO:0000259" key="1">
    <source>
        <dbReference type="SMART" id="SM00842"/>
    </source>
</evidence>